<dbReference type="GO" id="GO:0004674">
    <property type="term" value="F:protein serine/threonine kinase activity"/>
    <property type="evidence" value="ECO:0007669"/>
    <property type="project" value="UniProtKB-KW"/>
</dbReference>
<accession>A0A977KWF3</accession>
<dbReference type="PANTHER" id="PTHR48051">
    <property type="match status" value="1"/>
</dbReference>
<dbReference type="GO" id="GO:0005524">
    <property type="term" value="F:ATP binding"/>
    <property type="evidence" value="ECO:0007669"/>
    <property type="project" value="UniProtKB-KW"/>
</dbReference>
<dbReference type="Gene3D" id="3.30.310.200">
    <property type="match status" value="1"/>
</dbReference>
<dbReference type="InterPro" id="IPR020859">
    <property type="entry name" value="ROC"/>
</dbReference>
<dbReference type="Gene3D" id="1.10.10.10">
    <property type="entry name" value="Winged helix-like DNA-binding domain superfamily/Winged helix DNA-binding domain"/>
    <property type="match status" value="1"/>
</dbReference>
<comment type="catalytic activity">
    <reaction evidence="10">
        <text>L-threonyl-[protein] + ATP = O-phospho-L-threonyl-[protein] + ADP + H(+)</text>
        <dbReference type="Rhea" id="RHEA:46608"/>
        <dbReference type="Rhea" id="RHEA-COMP:11060"/>
        <dbReference type="Rhea" id="RHEA-COMP:11605"/>
        <dbReference type="ChEBI" id="CHEBI:15378"/>
        <dbReference type="ChEBI" id="CHEBI:30013"/>
        <dbReference type="ChEBI" id="CHEBI:30616"/>
        <dbReference type="ChEBI" id="CHEBI:61977"/>
        <dbReference type="ChEBI" id="CHEBI:456216"/>
        <dbReference type="EC" id="2.7.11.1"/>
    </reaction>
</comment>
<evidence type="ECO:0000256" key="5">
    <source>
        <dbReference type="ARBA" id="ARBA00022737"/>
    </source>
</evidence>
<dbReference type="InterPro" id="IPR001611">
    <property type="entry name" value="Leu-rich_rpt"/>
</dbReference>
<dbReference type="Gene3D" id="3.40.50.300">
    <property type="entry name" value="P-loop containing nucleotide triphosphate hydrolases"/>
    <property type="match status" value="1"/>
</dbReference>
<dbReference type="InterPro" id="IPR050216">
    <property type="entry name" value="LRR_domain-containing"/>
</dbReference>
<dbReference type="Pfam" id="PF08477">
    <property type="entry name" value="Roc"/>
    <property type="match status" value="1"/>
</dbReference>
<keyword evidence="2" id="KW-0723">Serine/threonine-protein kinase</keyword>
<dbReference type="SMART" id="SM00365">
    <property type="entry name" value="LRR_SD22"/>
    <property type="match status" value="4"/>
</dbReference>
<dbReference type="GO" id="GO:0005525">
    <property type="term" value="F:GTP binding"/>
    <property type="evidence" value="ECO:0007669"/>
    <property type="project" value="UniProtKB-KW"/>
</dbReference>
<keyword evidence="8" id="KW-0067">ATP-binding</keyword>
<feature type="domain" description="Roc" evidence="12">
    <location>
        <begin position="277"/>
        <end position="447"/>
    </location>
</feature>
<dbReference type="KEGG" id="wna:KA717_38015"/>
<dbReference type="GO" id="GO:0005737">
    <property type="term" value="C:cytoplasm"/>
    <property type="evidence" value="ECO:0007669"/>
    <property type="project" value="TreeGrafter"/>
</dbReference>
<dbReference type="Proteomes" id="UP001065613">
    <property type="component" value="Chromosome"/>
</dbReference>
<dbReference type="PRINTS" id="PR00449">
    <property type="entry name" value="RASTRNSFRMNG"/>
</dbReference>
<evidence type="ECO:0000256" key="2">
    <source>
        <dbReference type="ARBA" id="ARBA00022527"/>
    </source>
</evidence>
<dbReference type="Pfam" id="PF16095">
    <property type="entry name" value="COR-A"/>
    <property type="match status" value="1"/>
</dbReference>
<dbReference type="Pfam" id="PF00560">
    <property type="entry name" value="LRR_1"/>
    <property type="match status" value="1"/>
</dbReference>
<dbReference type="Gene3D" id="1.10.10.2200">
    <property type="match status" value="1"/>
</dbReference>
<dbReference type="Gene3D" id="3.80.10.10">
    <property type="entry name" value="Ribonuclease Inhibitor"/>
    <property type="match status" value="2"/>
</dbReference>
<dbReference type="SUPFAM" id="SSF52058">
    <property type="entry name" value="L domain-like"/>
    <property type="match status" value="1"/>
</dbReference>
<evidence type="ECO:0000256" key="6">
    <source>
        <dbReference type="ARBA" id="ARBA00022741"/>
    </source>
</evidence>
<comment type="catalytic activity">
    <reaction evidence="11">
        <text>L-seryl-[protein] + ATP = O-phospho-L-seryl-[protein] + ADP + H(+)</text>
        <dbReference type="Rhea" id="RHEA:17989"/>
        <dbReference type="Rhea" id="RHEA-COMP:9863"/>
        <dbReference type="Rhea" id="RHEA-COMP:11604"/>
        <dbReference type="ChEBI" id="CHEBI:15378"/>
        <dbReference type="ChEBI" id="CHEBI:29999"/>
        <dbReference type="ChEBI" id="CHEBI:30616"/>
        <dbReference type="ChEBI" id="CHEBI:83421"/>
        <dbReference type="ChEBI" id="CHEBI:456216"/>
        <dbReference type="EC" id="2.7.11.1"/>
    </reaction>
</comment>
<dbReference type="EC" id="2.7.11.1" evidence="1"/>
<keyword evidence="4" id="KW-0808">Transferase</keyword>
<dbReference type="InterPro" id="IPR003591">
    <property type="entry name" value="Leu-rich_rpt_typical-subtyp"/>
</dbReference>
<evidence type="ECO:0000256" key="4">
    <source>
        <dbReference type="ARBA" id="ARBA00022679"/>
    </source>
</evidence>
<dbReference type="PROSITE" id="PS51450">
    <property type="entry name" value="LRR"/>
    <property type="match status" value="6"/>
</dbReference>
<sequence length="890" mass="102400">MARDKGYFEAQRRIKQAKRREIDYLDLSNLALTTIPHNITTIPNLHELNLSNNNLTFLPDTFLELTSLKKLDLRRNHLNIDGQLSLMPWAISKLTNLQELNLIGNQLSRLPEEIGNLTSLKVLYLTQNNLEELPEKFFLLTNLRELYLSRNRLKNLPRAISKLVNLQKLYLSNNQLKSLPDTIKNLINLEILVLSENLLNRLPREICLLTNLQRLHIHLNQLNSLPKEIDQLINLKCFVLASNPLPILPEIIRKGWGKDYWDDGDPQSVITYYLEQEMQPLNEAKVILVGQGTVGKTSIVKCLLGECFSSDENKTDGISIRNLEVFQINKNNRSIRLNIWDFGGQEIMHATHQFFLTKRSLYLLVLNNRQTEDENRLEYWLNTIESFGGDSPIIIVGNKNDEHPLDIDQRGLQRKYPQIKDFIATSCKTGLGIEELQQFINREIGNLKHVGDLLPQKWFEVKTHLEGLKKNYIPYEEYQQICEENQILETKKQKVLVSLLHDLGIVLNFYDDPQVSDTHVINPEWVTTGIYKIINHDPLIDRYQGILSFAILSEILPHYLYPPQKHSFIISIMKKFELCFAIDNQTFLLPNLLPKTAPEHLDRTQWQEALRFEYHYSILAQSVISRFIVKMHHRVFEQTYWRTGVVLFCNDNQALVEADLYDKKIFIAINGQVNTRRDFLAEIRGYFNNIHNSFSKLPEERVPIPQDPKGIATVSYDHLLFLESISQDEYFPEGMRECVSVRKLLNGIRPETQNFRQSDKINIAIHNSPSMSNIYQKSESGDNVAGDKIYGDKVGRDKVTNYNNSQNLAQAAHDINALISQLSTDYNSNTPLGQMQMGSKIVETIDSNLPLKTRTINALKEAGSAAFEEAIDHPVAKVVVAALKGFIDAD</sequence>
<dbReference type="InterPro" id="IPR032675">
    <property type="entry name" value="LRR_dom_sf"/>
</dbReference>
<dbReference type="InterPro" id="IPR005225">
    <property type="entry name" value="Small_GTP-bd"/>
</dbReference>
<evidence type="ECO:0000256" key="3">
    <source>
        <dbReference type="ARBA" id="ARBA00022614"/>
    </source>
</evidence>
<keyword evidence="9" id="KW-0342">GTP-binding</keyword>
<gene>
    <name evidence="13" type="ORF">KA717_38015</name>
</gene>
<dbReference type="PANTHER" id="PTHR48051:SF1">
    <property type="entry name" value="RAS SUPPRESSOR PROTEIN 1"/>
    <property type="match status" value="1"/>
</dbReference>
<proteinExistence type="predicted"/>
<dbReference type="Pfam" id="PF25497">
    <property type="entry name" value="COR-B"/>
    <property type="match status" value="1"/>
</dbReference>
<dbReference type="InterPro" id="IPR036388">
    <property type="entry name" value="WH-like_DNA-bd_sf"/>
</dbReference>
<dbReference type="SUPFAM" id="SSF52540">
    <property type="entry name" value="P-loop containing nucleoside triphosphate hydrolases"/>
    <property type="match status" value="1"/>
</dbReference>
<keyword evidence="5" id="KW-0677">Repeat</keyword>
<dbReference type="SMART" id="SM00175">
    <property type="entry name" value="RAB"/>
    <property type="match status" value="1"/>
</dbReference>
<evidence type="ECO:0000256" key="8">
    <source>
        <dbReference type="ARBA" id="ARBA00022840"/>
    </source>
</evidence>
<evidence type="ECO:0000256" key="10">
    <source>
        <dbReference type="ARBA" id="ARBA00047899"/>
    </source>
</evidence>
<evidence type="ECO:0000259" key="12">
    <source>
        <dbReference type="PROSITE" id="PS51424"/>
    </source>
</evidence>
<dbReference type="Pfam" id="PF13855">
    <property type="entry name" value="LRR_8"/>
    <property type="match status" value="2"/>
</dbReference>
<evidence type="ECO:0000256" key="11">
    <source>
        <dbReference type="ARBA" id="ARBA00048679"/>
    </source>
</evidence>
<dbReference type="EMBL" id="CP073041">
    <property type="protein sequence ID" value="UXE61133.1"/>
    <property type="molecule type" value="Genomic_DNA"/>
</dbReference>
<reference evidence="13" key="1">
    <citation type="submission" date="2021-04" db="EMBL/GenBank/DDBJ databases">
        <title>Genome sequence of Woronichinia naegeliana from Washington state freshwater lake bloom.</title>
        <authorList>
            <person name="Dreher T.W."/>
        </authorList>
    </citation>
    <scope>NUCLEOTIDE SEQUENCE</scope>
    <source>
        <strain evidence="13">WA131</strain>
    </source>
</reference>
<evidence type="ECO:0000313" key="13">
    <source>
        <dbReference type="EMBL" id="UXE61133.1"/>
    </source>
</evidence>
<organism evidence="13">
    <name type="scientific">Woronichinia naegeliana WA131</name>
    <dbReference type="NCBI Taxonomy" id="2824559"/>
    <lineage>
        <taxon>Bacteria</taxon>
        <taxon>Bacillati</taxon>
        <taxon>Cyanobacteriota</taxon>
        <taxon>Cyanophyceae</taxon>
        <taxon>Synechococcales</taxon>
        <taxon>Coelosphaeriaceae</taxon>
        <taxon>Woronichinia</taxon>
    </lineage>
</organism>
<dbReference type="PROSITE" id="PS51419">
    <property type="entry name" value="RAB"/>
    <property type="match status" value="1"/>
</dbReference>
<dbReference type="AlphaFoldDB" id="A0A977KWF3"/>
<dbReference type="NCBIfam" id="TIGR00231">
    <property type="entry name" value="small_GTP"/>
    <property type="match status" value="1"/>
</dbReference>
<dbReference type="SMART" id="SM00369">
    <property type="entry name" value="LRR_TYP"/>
    <property type="match status" value="8"/>
</dbReference>
<dbReference type="InterPro" id="IPR057263">
    <property type="entry name" value="COR-B"/>
</dbReference>
<evidence type="ECO:0000256" key="9">
    <source>
        <dbReference type="ARBA" id="ARBA00023134"/>
    </source>
</evidence>
<keyword evidence="6" id="KW-0547">Nucleotide-binding</keyword>
<keyword evidence="7" id="KW-0418">Kinase</keyword>
<dbReference type="PROSITE" id="PS51424">
    <property type="entry name" value="ROC"/>
    <property type="match status" value="1"/>
</dbReference>
<protein>
    <recommendedName>
        <fullName evidence="1">non-specific serine/threonine protein kinase</fullName>
        <ecNumber evidence="1">2.7.11.1</ecNumber>
    </recommendedName>
</protein>
<dbReference type="InterPro" id="IPR032171">
    <property type="entry name" value="COR-A"/>
</dbReference>
<evidence type="ECO:0000256" key="7">
    <source>
        <dbReference type="ARBA" id="ARBA00022777"/>
    </source>
</evidence>
<dbReference type="SMART" id="SM00364">
    <property type="entry name" value="LRR_BAC"/>
    <property type="match status" value="6"/>
</dbReference>
<keyword evidence="3" id="KW-0433">Leucine-rich repeat</keyword>
<dbReference type="InterPro" id="IPR027417">
    <property type="entry name" value="P-loop_NTPase"/>
</dbReference>
<evidence type="ECO:0000256" key="1">
    <source>
        <dbReference type="ARBA" id="ARBA00012513"/>
    </source>
</evidence>
<name>A0A977KWF3_9CYAN</name>